<organism evidence="1 2">
    <name type="scientific">Dawidia cretensis</name>
    <dbReference type="NCBI Taxonomy" id="2782350"/>
    <lineage>
        <taxon>Bacteria</taxon>
        <taxon>Pseudomonadati</taxon>
        <taxon>Bacteroidota</taxon>
        <taxon>Cytophagia</taxon>
        <taxon>Cytophagales</taxon>
        <taxon>Chryseotaleaceae</taxon>
        <taxon>Dawidia</taxon>
    </lineage>
</organism>
<dbReference type="EMBL" id="JAHESE010000005">
    <property type="protein sequence ID" value="MBT1708053.1"/>
    <property type="molecule type" value="Genomic_DNA"/>
</dbReference>
<accession>A0AAP2DV86</accession>
<name>A0AAP2DV86_9BACT</name>
<reference evidence="1 2" key="1">
    <citation type="submission" date="2021-05" db="EMBL/GenBank/DDBJ databases">
        <title>A Polyphasic approach of four new species of the genus Ohtaekwangia: Ohtaekwangia histidinii sp. nov., Ohtaekwangia cretensis sp. nov., Ohtaekwangia indiensis sp. nov., Ohtaekwangia reichenbachii sp. nov. from diverse environment.</title>
        <authorList>
            <person name="Octaviana S."/>
        </authorList>
    </citation>
    <scope>NUCLEOTIDE SEQUENCE [LARGE SCALE GENOMIC DNA]</scope>
    <source>
        <strain evidence="1 2">PWU5</strain>
    </source>
</reference>
<sequence>MATLKGLDITGPLGNLSIYEIRGVDKKIVRQKGGPDRKDVLHGENFSNTRRHHREFTAVTLAAQHVRWTFHTLRDLSGGFNFTGPINALIRLVQKQDGLSEWGTRNIVLSRYPDVLRGFPLNKVNLFDTIVRTTLEWSLDRPTRTARVAIPALMRGVNFLPQDDHALFRFEISMGMAPDFTYDHDRKEFLPPKWYGSLNNGTGTLKAETSWYPAKQGCPSSTLEIALDRIPEDEAYTLVLTIGIRFGALYGDSIVKEVKYAGAAKILGAAGA</sequence>
<keyword evidence="2" id="KW-1185">Reference proteome</keyword>
<protein>
    <submittedName>
        <fullName evidence="1">Uncharacterized protein</fullName>
    </submittedName>
</protein>
<proteinExistence type="predicted"/>
<dbReference type="RefSeq" id="WP_254083645.1">
    <property type="nucleotide sequence ID" value="NZ_JAHESE010000005.1"/>
</dbReference>
<evidence type="ECO:0000313" key="2">
    <source>
        <dbReference type="Proteomes" id="UP001319080"/>
    </source>
</evidence>
<comment type="caution">
    <text evidence="1">The sequence shown here is derived from an EMBL/GenBank/DDBJ whole genome shotgun (WGS) entry which is preliminary data.</text>
</comment>
<dbReference type="AlphaFoldDB" id="A0AAP2DV86"/>
<evidence type="ECO:0000313" key="1">
    <source>
        <dbReference type="EMBL" id="MBT1708053.1"/>
    </source>
</evidence>
<dbReference type="Proteomes" id="UP001319080">
    <property type="component" value="Unassembled WGS sequence"/>
</dbReference>
<gene>
    <name evidence="1" type="ORF">KK062_07460</name>
</gene>